<dbReference type="SMART" id="SM00313">
    <property type="entry name" value="PXA"/>
    <property type="match status" value="1"/>
</dbReference>
<dbReference type="PROSITE" id="PS50132">
    <property type="entry name" value="RGS"/>
    <property type="match status" value="1"/>
</dbReference>
<dbReference type="PANTHER" id="PTHR22775:SF3">
    <property type="entry name" value="SORTING NEXIN-13"/>
    <property type="match status" value="1"/>
</dbReference>
<evidence type="ECO:0000313" key="8">
    <source>
        <dbReference type="EMBL" id="PSN73255.1"/>
    </source>
</evidence>
<dbReference type="Pfam" id="PF02194">
    <property type="entry name" value="PXA"/>
    <property type="match status" value="1"/>
</dbReference>
<dbReference type="InterPro" id="IPR036305">
    <property type="entry name" value="RGS_sf"/>
</dbReference>
<sequence length="1231" mass="137445">MALKRRDVVLAAVAVFIAWGYLTHWQPKLLYLPYAFVAGIVATLAGQAWLTLTTAWKKDPGHEDAVDYGPKHVAFLAPARWKAEREALTKRSMYMMEPIYPASFVISDSIDVLLGLILRDFVKSWYGNISKSPTFVNEVDRAIRAALGEVKDRILAADMVDTVVSRMIPMVTDHLKSAYEAERAVRGRKLSRNVTESEELDLAIAAKYKEGRLHPAASLAYSNTKLVQQQHLRTIVARLLPKIMPANMTTSPAVNVLIKEIVACAILSPVMQMLADPDTWNQLIEGYGRTLLQERKTVQKLRAALDEHAPPSPRSPKNVQFPKLAPGDNERKFERFIRAIRQTNTLADARRFRSEVSSQLRKDSAIDGQDPIYLRRLETARNILDQKVANLGAGGSVRAKVTAKEKPKHKRTSSKFENASLRDVLYDASGLSCFMEFMDQSNLMRLVQFWIVVDGFRNPLEQDTDEPMEQFGALPTWTDSDRADMAQINEAYLSKPELKLLPHARQAVTEFLKAGRSATPQQYFNARRSLLQAQTAVYEQLQEPYFRRFKKSNLYFKWLAMDEAANADRSAVKTRVVAQTLDNNAQTTPSRMVRSQSSQKTALQIPDLRRAAASSTDLKSQGKINDIEAPARRSLDSGAPSRSPLFDDGYDSDPLAGSTASLDSDFGSRPNGNDSRVVDAMQAALDDIMGDEPEGSIFHDASIHSPQDTDSLKGSVEIPRVLSPNPGAMRGKEKPSIASLGLVGEPRTRGVFKDDLFGEEEQFLEDEVEDTGAHKIAEEDEIHEAAPGDLGLAEAIDALTSDIERLVTQESIVDSLTAKAELTNNAAELRILRKSKSSLQREIQRKELQRQQYIVQESDNSLYGRATVFIQSIMVGTEEDGKEYAMYVIEVRRRAGDQMPAAAWVVSRRYSEFHELNKKLRGKFPQVRHLEFPRRQVMLKLQKDFLQKRRLGLEKYLRELLLIPAVCRSRELRAFLSQAAINPADSSLSQNPNGNDFVSRIYSSVADGMEEFLGNIPVLDQLSVAGQNLISAATSQLSANGNPAAPPGLSPAPVLSVGQPTSDAEAEAELLAFENKELEPFIKPICDLFLETFELNRENNWLRGRAVVVVLHQLLGGTIERKVRDSFYSLTSEDNIAKYVDTVKDSMWPQGRMKQGTERTPQDRAKSRKEAGVVLTTLIPELAASVVGRANAQMAGRRLEATINNPRLITHLAFTLFDEMIQVLFPDVQVK</sequence>
<feature type="region of interest" description="Disordered" evidence="3">
    <location>
        <begin position="306"/>
        <end position="325"/>
    </location>
</feature>
<keyword evidence="4" id="KW-1133">Transmembrane helix</keyword>
<evidence type="ECO:0000256" key="4">
    <source>
        <dbReference type="SAM" id="Phobius"/>
    </source>
</evidence>
<dbReference type="GO" id="GO:0035091">
    <property type="term" value="F:phosphatidylinositol binding"/>
    <property type="evidence" value="ECO:0007669"/>
    <property type="project" value="InterPro"/>
</dbReference>
<dbReference type="PROSITE" id="PS51207">
    <property type="entry name" value="PXA"/>
    <property type="match status" value="1"/>
</dbReference>
<keyword evidence="9" id="KW-1185">Reference proteome</keyword>
<name>A0A2T2P6C6_CORCC</name>
<dbReference type="Proteomes" id="UP000240883">
    <property type="component" value="Unassembled WGS sequence"/>
</dbReference>
<evidence type="ECO:0000256" key="2">
    <source>
        <dbReference type="SAM" id="Coils"/>
    </source>
</evidence>
<feature type="region of interest" description="Disordered" evidence="3">
    <location>
        <begin position="582"/>
        <end position="675"/>
    </location>
</feature>
<dbReference type="Pfam" id="PF08628">
    <property type="entry name" value="Nexin_C"/>
    <property type="match status" value="1"/>
</dbReference>
<protein>
    <submittedName>
        <fullName evidence="8">Intermediate filament protein-like protein</fullName>
    </submittedName>
</protein>
<evidence type="ECO:0000256" key="1">
    <source>
        <dbReference type="ARBA" id="ARBA00010883"/>
    </source>
</evidence>
<evidence type="ECO:0000259" key="7">
    <source>
        <dbReference type="PROSITE" id="PS51207"/>
    </source>
</evidence>
<feature type="domain" description="PX" evidence="6">
    <location>
        <begin position="865"/>
        <end position="983"/>
    </location>
</feature>
<feature type="compositionally biased region" description="Polar residues" evidence="3">
    <location>
        <begin position="613"/>
        <end position="623"/>
    </location>
</feature>
<dbReference type="Pfam" id="PF00787">
    <property type="entry name" value="PX"/>
    <property type="match status" value="1"/>
</dbReference>
<feature type="transmembrane region" description="Helical" evidence="4">
    <location>
        <begin position="31"/>
        <end position="52"/>
    </location>
</feature>
<reference evidence="8 9" key="1">
    <citation type="journal article" date="2018" name="Front. Microbiol.">
        <title>Genome-Wide Analysis of Corynespora cassiicola Leaf Fall Disease Putative Effectors.</title>
        <authorList>
            <person name="Lopez D."/>
            <person name="Ribeiro S."/>
            <person name="Label P."/>
            <person name="Fumanal B."/>
            <person name="Venisse J.S."/>
            <person name="Kohler A."/>
            <person name="de Oliveira R.R."/>
            <person name="Labutti K."/>
            <person name="Lipzen A."/>
            <person name="Lail K."/>
            <person name="Bauer D."/>
            <person name="Ohm R.A."/>
            <person name="Barry K.W."/>
            <person name="Spatafora J."/>
            <person name="Grigoriev I.V."/>
            <person name="Martin F.M."/>
            <person name="Pujade-Renaud V."/>
        </authorList>
    </citation>
    <scope>NUCLEOTIDE SEQUENCE [LARGE SCALE GENOMIC DNA]</scope>
    <source>
        <strain evidence="8 9">Philippines</strain>
    </source>
</reference>
<feature type="transmembrane region" description="Helical" evidence="4">
    <location>
        <begin position="99"/>
        <end position="118"/>
    </location>
</feature>
<feature type="domain" description="PXA" evidence="7">
    <location>
        <begin position="103"/>
        <end position="292"/>
    </location>
</feature>
<dbReference type="InterPro" id="IPR003114">
    <property type="entry name" value="Phox_assoc"/>
</dbReference>
<dbReference type="AlphaFoldDB" id="A0A2T2P6C6"/>
<dbReference type="Pfam" id="PF00615">
    <property type="entry name" value="RGS"/>
    <property type="match status" value="1"/>
</dbReference>
<keyword evidence="4" id="KW-0472">Membrane</keyword>
<feature type="domain" description="RGS" evidence="5">
    <location>
        <begin position="420"/>
        <end position="559"/>
    </location>
</feature>
<feature type="transmembrane region" description="Helical" evidence="4">
    <location>
        <begin position="7"/>
        <end position="25"/>
    </location>
</feature>
<dbReference type="CDD" id="cd06876">
    <property type="entry name" value="PX_MDM1p"/>
    <property type="match status" value="1"/>
</dbReference>
<feature type="coiled-coil region" evidence="2">
    <location>
        <begin position="829"/>
        <end position="856"/>
    </location>
</feature>
<evidence type="ECO:0000259" key="5">
    <source>
        <dbReference type="PROSITE" id="PS50132"/>
    </source>
</evidence>
<evidence type="ECO:0000259" key="6">
    <source>
        <dbReference type="PROSITE" id="PS50195"/>
    </source>
</evidence>
<dbReference type="SUPFAM" id="SSF48097">
    <property type="entry name" value="Regulator of G-protein signaling, RGS"/>
    <property type="match status" value="1"/>
</dbReference>
<evidence type="ECO:0000313" key="9">
    <source>
        <dbReference type="Proteomes" id="UP000240883"/>
    </source>
</evidence>
<evidence type="ECO:0000256" key="3">
    <source>
        <dbReference type="SAM" id="MobiDB-lite"/>
    </source>
</evidence>
<dbReference type="EMBL" id="KZ678129">
    <property type="protein sequence ID" value="PSN73255.1"/>
    <property type="molecule type" value="Genomic_DNA"/>
</dbReference>
<dbReference type="PANTHER" id="PTHR22775">
    <property type="entry name" value="SORTING NEXIN"/>
    <property type="match status" value="1"/>
</dbReference>
<dbReference type="InterPro" id="IPR044926">
    <property type="entry name" value="RGS_subdomain_2"/>
</dbReference>
<comment type="similarity">
    <text evidence="1">Belongs to the sorting nexin family.</text>
</comment>
<dbReference type="OrthoDB" id="120967at2759"/>
<dbReference type="Gene3D" id="1.10.167.10">
    <property type="entry name" value="Regulator of G-protein Signalling 4, domain 2"/>
    <property type="match status" value="1"/>
</dbReference>
<proteinExistence type="inferred from homology"/>
<dbReference type="Gene3D" id="3.30.1520.10">
    <property type="entry name" value="Phox-like domain"/>
    <property type="match status" value="1"/>
</dbReference>
<feature type="compositionally biased region" description="Basic and acidic residues" evidence="3">
    <location>
        <begin position="625"/>
        <end position="635"/>
    </location>
</feature>
<dbReference type="InterPro" id="IPR036871">
    <property type="entry name" value="PX_dom_sf"/>
</dbReference>
<dbReference type="InterPro" id="IPR001683">
    <property type="entry name" value="PX_dom"/>
</dbReference>
<dbReference type="PROSITE" id="PS50195">
    <property type="entry name" value="PX"/>
    <property type="match status" value="1"/>
</dbReference>
<organism evidence="8 9">
    <name type="scientific">Corynespora cassiicola Philippines</name>
    <dbReference type="NCBI Taxonomy" id="1448308"/>
    <lineage>
        <taxon>Eukaryota</taxon>
        <taxon>Fungi</taxon>
        <taxon>Dikarya</taxon>
        <taxon>Ascomycota</taxon>
        <taxon>Pezizomycotina</taxon>
        <taxon>Dothideomycetes</taxon>
        <taxon>Pleosporomycetidae</taxon>
        <taxon>Pleosporales</taxon>
        <taxon>Corynesporascaceae</taxon>
        <taxon>Corynespora</taxon>
    </lineage>
</organism>
<dbReference type="SMART" id="SM00315">
    <property type="entry name" value="RGS"/>
    <property type="match status" value="1"/>
</dbReference>
<keyword evidence="4" id="KW-0812">Transmembrane</keyword>
<feature type="compositionally biased region" description="Polar residues" evidence="3">
    <location>
        <begin position="582"/>
        <end position="602"/>
    </location>
</feature>
<dbReference type="InterPro" id="IPR016137">
    <property type="entry name" value="RGS"/>
</dbReference>
<dbReference type="SMART" id="SM00312">
    <property type="entry name" value="PX"/>
    <property type="match status" value="1"/>
</dbReference>
<dbReference type="SUPFAM" id="SSF64268">
    <property type="entry name" value="PX domain"/>
    <property type="match status" value="1"/>
</dbReference>
<dbReference type="STRING" id="1448308.A0A2T2P6C6"/>
<gene>
    <name evidence="8" type="ORF">BS50DRAFT_514426</name>
</gene>
<accession>A0A2T2P6C6</accession>
<dbReference type="InterPro" id="IPR013937">
    <property type="entry name" value="Sorting_nexin_C"/>
</dbReference>
<keyword evidence="2" id="KW-0175">Coiled coil</keyword>